<evidence type="ECO:0000259" key="3">
    <source>
        <dbReference type="Pfam" id="PF24092"/>
    </source>
</evidence>
<comment type="caution">
    <text evidence="4">The sequence shown here is derived from an EMBL/GenBank/DDBJ whole genome shotgun (WGS) entry which is preliminary data.</text>
</comment>
<keyword evidence="5" id="KW-1185">Reference proteome</keyword>
<gene>
    <name evidence="4" type="ORF">GCM10011610_41170</name>
</gene>
<evidence type="ECO:0000313" key="5">
    <source>
        <dbReference type="Proteomes" id="UP000658127"/>
    </source>
</evidence>
<evidence type="ECO:0008006" key="6">
    <source>
        <dbReference type="Google" id="ProtNLM"/>
    </source>
</evidence>
<organism evidence="4 5">
    <name type="scientific">Nocardia rhizosphaerihabitans</name>
    <dbReference type="NCBI Taxonomy" id="1691570"/>
    <lineage>
        <taxon>Bacteria</taxon>
        <taxon>Bacillati</taxon>
        <taxon>Actinomycetota</taxon>
        <taxon>Actinomycetes</taxon>
        <taxon>Mycobacteriales</taxon>
        <taxon>Nocardiaceae</taxon>
        <taxon>Nocardia</taxon>
    </lineage>
</organism>
<accession>A0ABQ2KKG7</accession>
<reference evidence="5" key="1">
    <citation type="journal article" date="2019" name="Int. J. Syst. Evol. Microbiol.">
        <title>The Global Catalogue of Microorganisms (GCM) 10K type strain sequencing project: providing services to taxonomists for standard genome sequencing and annotation.</title>
        <authorList>
            <consortium name="The Broad Institute Genomics Platform"/>
            <consortium name="The Broad Institute Genome Sequencing Center for Infectious Disease"/>
            <person name="Wu L."/>
            <person name="Ma J."/>
        </authorList>
    </citation>
    <scope>NUCLEOTIDE SEQUENCE [LARGE SCALE GENOMIC DNA]</scope>
    <source>
        <strain evidence="5">CGMCC 4.7329</strain>
    </source>
</reference>
<feature type="region of interest" description="Disordered" evidence="1">
    <location>
        <begin position="37"/>
        <end position="57"/>
    </location>
</feature>
<proteinExistence type="predicted"/>
<evidence type="ECO:0000259" key="2">
    <source>
        <dbReference type="Pfam" id="PF24088"/>
    </source>
</evidence>
<name>A0ABQ2KKG7_9NOCA</name>
<feature type="compositionally biased region" description="Polar residues" evidence="1">
    <location>
        <begin position="48"/>
        <end position="57"/>
    </location>
</feature>
<dbReference type="Proteomes" id="UP000658127">
    <property type="component" value="Unassembled WGS sequence"/>
</dbReference>
<feature type="domain" description="DUF7373" evidence="2">
    <location>
        <begin position="65"/>
        <end position="265"/>
    </location>
</feature>
<feature type="domain" description="DUF7373" evidence="3">
    <location>
        <begin position="270"/>
        <end position="413"/>
    </location>
</feature>
<dbReference type="InterPro" id="IPR055797">
    <property type="entry name" value="DUF7373"/>
</dbReference>
<dbReference type="Pfam" id="PF24088">
    <property type="entry name" value="DUF7373"/>
    <property type="match status" value="1"/>
</dbReference>
<dbReference type="Pfam" id="PF24092">
    <property type="entry name" value="DUF7373_C"/>
    <property type="match status" value="1"/>
</dbReference>
<dbReference type="EMBL" id="BMNE01000004">
    <property type="protein sequence ID" value="GGN86165.1"/>
    <property type="molecule type" value="Genomic_DNA"/>
</dbReference>
<evidence type="ECO:0000256" key="1">
    <source>
        <dbReference type="SAM" id="MobiDB-lite"/>
    </source>
</evidence>
<dbReference type="InterPro" id="IPR056463">
    <property type="entry name" value="DUF7373_C"/>
</dbReference>
<protein>
    <recommendedName>
        <fullName evidence="6">Lipoprotein</fullName>
    </recommendedName>
</protein>
<evidence type="ECO:0000313" key="4">
    <source>
        <dbReference type="EMBL" id="GGN86165.1"/>
    </source>
</evidence>
<sequence>MEGESVLLNRGASITRVAVQAAVAVVVSAAVVGCGSQVSGSATRPEPDTSNLDFGNYQTQPRTVGNAKSLNQGRAWEAQRLADYVAMPFEIDPAYVYDNRKETLVHPTQIVLNRKGLGKLIINDTFDEVAEDLVAGWLNSWATEPSGGSPRRSLNLSVLIFPDAKTAETVAPILEHDDFTYNTDNEKVSITKYPKTYAHWRPSVSSIGSWTVHDRYVIFMKLDDETRAPDLPSLQAQVERALEVQIPLLDKFVPTPSDQLERVPLDPTGLLGRTLPSDPSAPARAQPDGYFTGRGALSLFVDPDAELLSTFTKHGIDLISFGDTVVFRSTTAAGAKDLFTEWKAPDEDAIEAPAPQELGDAVACRANTYESQGEVKTADHICYLQVDRYAVQIRDKNLQDLHQQVAAQYVLLTRR</sequence>